<reference evidence="2" key="2">
    <citation type="journal article" date="2015" name="Data Brief">
        <title>Shoot transcriptome of the giant reed, Arundo donax.</title>
        <authorList>
            <person name="Barrero R.A."/>
            <person name="Guerrero F.D."/>
            <person name="Moolhuijzen P."/>
            <person name="Goolsby J.A."/>
            <person name="Tidwell J."/>
            <person name="Bellgard S.E."/>
            <person name="Bellgard M.I."/>
        </authorList>
    </citation>
    <scope>NUCLEOTIDE SEQUENCE</scope>
    <source>
        <tissue evidence="2">Shoot tissue taken approximately 20 cm above the soil surface</tissue>
    </source>
</reference>
<accession>A0A0A9EM55</accession>
<dbReference type="EMBL" id="GBRH01196051">
    <property type="protein sequence ID" value="JAE01845.1"/>
    <property type="molecule type" value="Transcribed_RNA"/>
</dbReference>
<sequence length="75" mass="8796">MEYSDASEAKTLNYHRNNSIMQRESSRLEAAIEIQKNLLATAPTNSNLTSLSNQERRRLRQTRRNHWMENGMDTD</sequence>
<reference evidence="2" key="1">
    <citation type="submission" date="2014-09" db="EMBL/GenBank/DDBJ databases">
        <authorList>
            <person name="Magalhaes I.L.F."/>
            <person name="Oliveira U."/>
            <person name="Santos F.R."/>
            <person name="Vidigal T.H.D.A."/>
            <person name="Brescovit A.D."/>
            <person name="Santos A.J."/>
        </authorList>
    </citation>
    <scope>NUCLEOTIDE SEQUENCE</scope>
    <source>
        <tissue evidence="2">Shoot tissue taken approximately 20 cm above the soil surface</tissue>
    </source>
</reference>
<evidence type="ECO:0000313" key="2">
    <source>
        <dbReference type="EMBL" id="JAE01845.1"/>
    </source>
</evidence>
<name>A0A0A9EM55_ARUDO</name>
<proteinExistence type="predicted"/>
<evidence type="ECO:0000256" key="1">
    <source>
        <dbReference type="SAM" id="MobiDB-lite"/>
    </source>
</evidence>
<organism evidence="2">
    <name type="scientific">Arundo donax</name>
    <name type="common">Giant reed</name>
    <name type="synonym">Donax arundinaceus</name>
    <dbReference type="NCBI Taxonomy" id="35708"/>
    <lineage>
        <taxon>Eukaryota</taxon>
        <taxon>Viridiplantae</taxon>
        <taxon>Streptophyta</taxon>
        <taxon>Embryophyta</taxon>
        <taxon>Tracheophyta</taxon>
        <taxon>Spermatophyta</taxon>
        <taxon>Magnoliopsida</taxon>
        <taxon>Liliopsida</taxon>
        <taxon>Poales</taxon>
        <taxon>Poaceae</taxon>
        <taxon>PACMAD clade</taxon>
        <taxon>Arundinoideae</taxon>
        <taxon>Arundineae</taxon>
        <taxon>Arundo</taxon>
    </lineage>
</organism>
<dbReference type="AlphaFoldDB" id="A0A0A9EM55"/>
<feature type="region of interest" description="Disordered" evidence="1">
    <location>
        <begin position="45"/>
        <end position="75"/>
    </location>
</feature>
<protein>
    <submittedName>
        <fullName evidence="2">Uncharacterized protein</fullName>
    </submittedName>
</protein>